<evidence type="ECO:0000313" key="1">
    <source>
        <dbReference type="EMBL" id="MBC3178430.1"/>
    </source>
</evidence>
<organism evidence="2 3">
    <name type="scientific">Corynebacterium lujinxingii</name>
    <dbReference type="NCBI Taxonomy" id="2763010"/>
    <lineage>
        <taxon>Bacteria</taxon>
        <taxon>Bacillati</taxon>
        <taxon>Actinomycetota</taxon>
        <taxon>Actinomycetes</taxon>
        <taxon>Mycobacteriales</taxon>
        <taxon>Corynebacteriaceae</taxon>
        <taxon>Corynebacterium</taxon>
    </lineage>
</organism>
<dbReference type="Proteomes" id="UP000516235">
    <property type="component" value="Chromosome"/>
</dbReference>
<proteinExistence type="predicted"/>
<reference evidence="3 4" key="1">
    <citation type="submission" date="2020-08" db="EMBL/GenBank/DDBJ databases">
        <title>novel species in genus Corynebacterium.</title>
        <authorList>
            <person name="Zhang G."/>
        </authorList>
    </citation>
    <scope>NUCLEOTIDE SEQUENCE [LARGE SCALE GENOMIC DNA]</scope>
    <source>
        <strain evidence="3 4">zg-917</strain>
        <strain evidence="2">Zg-917</strain>
    </source>
</reference>
<gene>
    <name evidence="1" type="ORF">H7348_03750</name>
    <name evidence="2" type="ORF">IAU68_04245</name>
</gene>
<protein>
    <submittedName>
        <fullName evidence="2">Uncharacterized protein</fullName>
    </submittedName>
</protein>
<dbReference type="EMBL" id="JACMYE010000003">
    <property type="protein sequence ID" value="MBC3178430.1"/>
    <property type="molecule type" value="Genomic_DNA"/>
</dbReference>
<dbReference type="KEGG" id="cluj:IAU68_04245"/>
<dbReference type="Proteomes" id="UP000642876">
    <property type="component" value="Unassembled WGS sequence"/>
</dbReference>
<dbReference type="EMBL" id="CP061032">
    <property type="protein sequence ID" value="QNP90981.1"/>
    <property type="molecule type" value="Genomic_DNA"/>
</dbReference>
<dbReference type="AlphaFoldDB" id="A0A7H0K115"/>
<accession>A0A7H0K115</accession>
<sequence>MPFPKWNFPIIRSAGIPKTFSYYVPIIVPNFEMFIIKNAISGRDFSEKFRHILQKTLRAIESRSDQNLIDQGSWMVKRKRSGLNILRNDVTPLPDSFCPSSILPHVHHDTKIEVVERRNIVERLTWIPQPLRDICVGPKIQL</sequence>
<dbReference type="RefSeq" id="WP_171193580.1">
    <property type="nucleotide sequence ID" value="NZ_CP061032.1"/>
</dbReference>
<evidence type="ECO:0000313" key="4">
    <source>
        <dbReference type="Proteomes" id="UP000642876"/>
    </source>
</evidence>
<evidence type="ECO:0000313" key="3">
    <source>
        <dbReference type="Proteomes" id="UP000516235"/>
    </source>
</evidence>
<name>A0A7H0K115_9CORY</name>
<evidence type="ECO:0000313" key="2">
    <source>
        <dbReference type="EMBL" id="QNP90981.1"/>
    </source>
</evidence>
<keyword evidence="4" id="KW-1185">Reference proteome</keyword>